<sequence>MNDASGGSKYRPVEVSVTPQSIQHLIEFVGGGLFQTSACTASLSAKLANGGDILTAEIFHFRKGYRDMLRNKH</sequence>
<proteinExistence type="predicted"/>
<protein>
    <submittedName>
        <fullName evidence="1">Uncharacterized protein</fullName>
    </submittedName>
</protein>
<reference evidence="1 2" key="1">
    <citation type="submission" date="2019-02" db="EMBL/GenBank/DDBJ databases">
        <title>Shewanella sp. D4-2 isolated from Dokdo Island.</title>
        <authorList>
            <person name="Baek K."/>
        </authorList>
    </citation>
    <scope>NUCLEOTIDE SEQUENCE [LARGE SCALE GENOMIC DNA]</scope>
    <source>
        <strain evidence="1 2">D4-2</strain>
    </source>
</reference>
<evidence type="ECO:0000313" key="1">
    <source>
        <dbReference type="EMBL" id="QBF81475.1"/>
    </source>
</evidence>
<name>A0A411PD45_9GAMM</name>
<dbReference type="OrthoDB" id="343736at2"/>
<dbReference type="KEGG" id="smai:EXU30_01265"/>
<dbReference type="AlphaFoldDB" id="A0A411PD45"/>
<gene>
    <name evidence="1" type="ORF">EXU30_01265</name>
</gene>
<dbReference type="RefSeq" id="WP_130597451.1">
    <property type="nucleotide sequence ID" value="NZ_CP036200.1"/>
</dbReference>
<dbReference type="EMBL" id="CP036200">
    <property type="protein sequence ID" value="QBF81475.1"/>
    <property type="molecule type" value="Genomic_DNA"/>
</dbReference>
<keyword evidence="2" id="KW-1185">Reference proteome</keyword>
<dbReference type="Proteomes" id="UP000291106">
    <property type="component" value="Chromosome"/>
</dbReference>
<organism evidence="1 2">
    <name type="scientific">Shewanella maritima</name>
    <dbReference type="NCBI Taxonomy" id="2520507"/>
    <lineage>
        <taxon>Bacteria</taxon>
        <taxon>Pseudomonadati</taxon>
        <taxon>Pseudomonadota</taxon>
        <taxon>Gammaproteobacteria</taxon>
        <taxon>Alteromonadales</taxon>
        <taxon>Shewanellaceae</taxon>
        <taxon>Shewanella</taxon>
    </lineage>
</organism>
<evidence type="ECO:0000313" key="2">
    <source>
        <dbReference type="Proteomes" id="UP000291106"/>
    </source>
</evidence>
<accession>A0A411PD45</accession>